<organism evidence="9 10">
    <name type="scientific">Cyclotella atomus</name>
    <dbReference type="NCBI Taxonomy" id="382360"/>
    <lineage>
        <taxon>Eukaryota</taxon>
        <taxon>Sar</taxon>
        <taxon>Stramenopiles</taxon>
        <taxon>Ochrophyta</taxon>
        <taxon>Bacillariophyta</taxon>
        <taxon>Coscinodiscophyceae</taxon>
        <taxon>Thalassiosirophycidae</taxon>
        <taxon>Stephanodiscales</taxon>
        <taxon>Stephanodiscaceae</taxon>
        <taxon>Cyclotella</taxon>
    </lineage>
</organism>
<keyword evidence="3" id="KW-0324">Glycolysis</keyword>
<feature type="binding site" evidence="6">
    <location>
        <begin position="45"/>
        <end position="52"/>
    </location>
    <ligand>
        <name>substrate</name>
    </ligand>
</feature>
<dbReference type="EMBL" id="JALLPJ020000895">
    <property type="protein sequence ID" value="KAL3780344.1"/>
    <property type="molecule type" value="Genomic_DNA"/>
</dbReference>
<dbReference type="InterPro" id="IPR013078">
    <property type="entry name" value="His_Pase_superF_clade-1"/>
</dbReference>
<feature type="binding site" evidence="6">
    <location>
        <begin position="151"/>
        <end position="152"/>
    </location>
    <ligand>
        <name>substrate</name>
    </ligand>
</feature>
<feature type="region of interest" description="Disordered" evidence="8">
    <location>
        <begin position="151"/>
        <end position="172"/>
    </location>
</feature>
<proteinExistence type="inferred from homology"/>
<dbReference type="Pfam" id="PF00300">
    <property type="entry name" value="His_Phos_1"/>
    <property type="match status" value="1"/>
</dbReference>
<comment type="similarity">
    <text evidence="1">Belongs to the phosphoglycerate mutase family. BPG-dependent PGAM subfamily.</text>
</comment>
<evidence type="ECO:0000256" key="7">
    <source>
        <dbReference type="PIRSR" id="PIRSR613078-3"/>
    </source>
</evidence>
<dbReference type="InterPro" id="IPR005952">
    <property type="entry name" value="Phosphogly_mut1"/>
</dbReference>
<keyword evidence="4" id="KW-0413">Isomerase</keyword>
<dbReference type="AlphaFoldDB" id="A0ABD3NYB9"/>
<evidence type="ECO:0000256" key="8">
    <source>
        <dbReference type="SAM" id="MobiDB-lite"/>
    </source>
</evidence>
<dbReference type="HAMAP" id="MF_01039">
    <property type="entry name" value="PGAM_GpmA"/>
    <property type="match status" value="1"/>
</dbReference>
<dbReference type="GO" id="GO:0006096">
    <property type="term" value="P:glycolytic process"/>
    <property type="evidence" value="ECO:0007669"/>
    <property type="project" value="UniProtKB-KW"/>
</dbReference>
<evidence type="ECO:0000256" key="2">
    <source>
        <dbReference type="ARBA" id="ARBA00012028"/>
    </source>
</evidence>
<feature type="binding site" evidence="6">
    <location>
        <position position="135"/>
    </location>
    <ligand>
        <name>substrate</name>
    </ligand>
</feature>
<feature type="site" description="Transition state stabilizer" evidence="7">
    <location>
        <position position="218"/>
    </location>
</feature>
<evidence type="ECO:0000256" key="4">
    <source>
        <dbReference type="ARBA" id="ARBA00023235"/>
    </source>
</evidence>
<gene>
    <name evidence="9" type="ORF">ACHAWO_008236</name>
</gene>
<dbReference type="InterPro" id="IPR029033">
    <property type="entry name" value="His_PPase_superfam"/>
</dbReference>
<accession>A0ABD3NYB9</accession>
<feature type="active site" description="Tele-phosphohistidine intermediate" evidence="5">
    <location>
        <position position="46"/>
    </location>
</feature>
<keyword evidence="10" id="KW-1185">Reference proteome</keyword>
<dbReference type="SUPFAM" id="SSF53254">
    <property type="entry name" value="Phosphoglycerate mutase-like"/>
    <property type="match status" value="1"/>
</dbReference>
<comment type="caution">
    <text evidence="9">The sequence shown here is derived from an EMBL/GenBank/DDBJ whole genome shotgun (WGS) entry which is preliminary data.</text>
</comment>
<name>A0ABD3NYB9_9STRA</name>
<sequence>MMMMLSKSSRLQQFTLQIDSQLPAAAMRLFTSINCNTPYNLCFLRHGQSTWNRDNRFIGWTDTPLTEDGVLEARVAGRMLKSSGLLFDEAHTSLLRRSIRTVNLVLMETGQEYIPVYKHWRLNERSYGDLVGLNKKEVVKQFGKDQVKRWRRSYDEPPPPMRDDHEHHPQRDPRYRLMQEDIPASESLKCTRARSKVYWDDVIAPSLRSGKTVLVVGHENNLRSLIMRLEGIDPADIINLNLPRAVPLAYRLDKDLKPLERDDGKLDEATGMLRGTWLGGDDAVQQILDRDDKQVYDTRIEENLEQGEDRDKWRMWTEMAMGRPEDESFPAHSRCVEGEDPLCDVKKASA</sequence>
<dbReference type="EC" id="5.4.2.11" evidence="2"/>
<dbReference type="Gene3D" id="3.40.50.1240">
    <property type="entry name" value="Phosphoglycerate mutase-like"/>
    <property type="match status" value="1"/>
</dbReference>
<dbReference type="GO" id="GO:0004619">
    <property type="term" value="F:phosphoglycerate mutase activity"/>
    <property type="evidence" value="ECO:0007669"/>
    <property type="project" value="UniProtKB-EC"/>
</dbReference>
<evidence type="ECO:0000256" key="5">
    <source>
        <dbReference type="PIRSR" id="PIRSR613078-1"/>
    </source>
</evidence>
<dbReference type="SMART" id="SM00855">
    <property type="entry name" value="PGAM"/>
    <property type="match status" value="1"/>
</dbReference>
<evidence type="ECO:0000313" key="10">
    <source>
        <dbReference type="Proteomes" id="UP001530400"/>
    </source>
</evidence>
<evidence type="ECO:0000256" key="3">
    <source>
        <dbReference type="ARBA" id="ARBA00023152"/>
    </source>
</evidence>
<protein>
    <recommendedName>
        <fullName evidence="2">phosphoglycerate mutase (2,3-diphosphoglycerate-dependent)</fullName>
        <ecNumber evidence="2">5.4.2.11</ecNumber>
    </recommendedName>
</protein>
<dbReference type="CDD" id="cd07067">
    <property type="entry name" value="HP_PGM_like"/>
    <property type="match status" value="1"/>
</dbReference>
<dbReference type="PANTHER" id="PTHR11931">
    <property type="entry name" value="PHOSPHOGLYCERATE MUTASE"/>
    <property type="match status" value="1"/>
</dbReference>
<evidence type="ECO:0000313" key="9">
    <source>
        <dbReference type="EMBL" id="KAL3780344.1"/>
    </source>
</evidence>
<reference evidence="9 10" key="1">
    <citation type="submission" date="2024-10" db="EMBL/GenBank/DDBJ databases">
        <title>Updated reference genomes for cyclostephanoid diatoms.</title>
        <authorList>
            <person name="Roberts W.R."/>
            <person name="Alverson A.J."/>
        </authorList>
    </citation>
    <scope>NUCLEOTIDE SEQUENCE [LARGE SCALE GENOMIC DNA]</scope>
    <source>
        <strain evidence="9 10">AJA010-31</strain>
    </source>
</reference>
<evidence type="ECO:0000256" key="1">
    <source>
        <dbReference type="ARBA" id="ARBA00006717"/>
    </source>
</evidence>
<feature type="binding site" evidence="6">
    <location>
        <position position="97"/>
    </location>
    <ligand>
        <name>substrate</name>
    </ligand>
</feature>
<feature type="active site" description="Proton donor/acceptor" evidence="5">
    <location>
        <position position="124"/>
    </location>
</feature>
<dbReference type="NCBIfam" id="TIGR01258">
    <property type="entry name" value="pgm_1"/>
    <property type="match status" value="1"/>
</dbReference>
<evidence type="ECO:0000256" key="6">
    <source>
        <dbReference type="PIRSR" id="PIRSR613078-2"/>
    </source>
</evidence>
<dbReference type="Proteomes" id="UP001530400">
    <property type="component" value="Unassembled WGS sequence"/>
</dbReference>
<feature type="binding site" evidence="6">
    <location>
        <begin position="124"/>
        <end position="127"/>
    </location>
    <ligand>
        <name>substrate</name>
    </ligand>
</feature>